<reference evidence="3 4" key="1">
    <citation type="submission" date="2018-11" db="EMBL/GenBank/DDBJ databases">
        <title>Sequencing the genomes of 1000 actinobacteria strains.</title>
        <authorList>
            <person name="Klenk H.-P."/>
        </authorList>
    </citation>
    <scope>NUCLEOTIDE SEQUENCE [LARGE SCALE GENOMIC DNA]</scope>
    <source>
        <strain evidence="3 4">DSM 14012</strain>
    </source>
</reference>
<dbReference type="Proteomes" id="UP000266915">
    <property type="component" value="Unassembled WGS sequence"/>
</dbReference>
<dbReference type="InterPro" id="IPR047682">
    <property type="entry name" value="SepH-like"/>
</dbReference>
<keyword evidence="4" id="KW-1185">Reference proteome</keyword>
<dbReference type="RefSeq" id="WP_085510841.1">
    <property type="nucleotide sequence ID" value="NZ_FXAP01000001.1"/>
</dbReference>
<feature type="compositionally biased region" description="Polar residues" evidence="1">
    <location>
        <begin position="256"/>
        <end position="277"/>
    </location>
</feature>
<evidence type="ECO:0000259" key="2">
    <source>
        <dbReference type="Pfam" id="PF11268"/>
    </source>
</evidence>
<evidence type="ECO:0000313" key="3">
    <source>
        <dbReference type="EMBL" id="ROR81789.1"/>
    </source>
</evidence>
<evidence type="ECO:0000313" key="4">
    <source>
        <dbReference type="Proteomes" id="UP000266915"/>
    </source>
</evidence>
<feature type="domain" description="DUF3071" evidence="2">
    <location>
        <begin position="1"/>
        <end position="166"/>
    </location>
</feature>
<accession>A0A3N2C2T0</accession>
<protein>
    <recommendedName>
        <fullName evidence="2">DUF3071 domain-containing protein</fullName>
    </recommendedName>
</protein>
<name>A0A3N2C2T0_9MICO</name>
<proteinExistence type="predicted"/>
<sequence length="372" mass="40053">MQELKVVGAELGALIVADRNEEEYRLIVDDSFHVHLRRAKPAGAPIGGNTKISPREVQAHIRSGLSAEDVAAVTGASLEYVQRFEGPVMAEREHIVGTALGVAVLPTTDTSADDIEATFGNVIRARLEKLGATDERWTSWKEPEGGWIVKLSFTADQVDHDARWAFEPKKLALTPIGSEATTLSRQGDLPAALIPRLRAVDTDDSPDTSRFDSGAFSLDRVSTPQQTETDRPAETRPIEPLPFAADTGFGRAPSSKAATQAAINREASSPEQHNQTADLLEALRKRRGEREAAPSEPEPAERPSAPHAVPDQQTPLAVFDTGEFEAAQQRRAGDAESSDGGTPSGAKARRGRASMPSWDEIVFGAKSDDDPV</sequence>
<dbReference type="EMBL" id="RKHL01000001">
    <property type="protein sequence ID" value="ROR81789.1"/>
    <property type="molecule type" value="Genomic_DNA"/>
</dbReference>
<organism evidence="3 4">
    <name type="scientific">Plantibacter flavus</name>
    <dbReference type="NCBI Taxonomy" id="150123"/>
    <lineage>
        <taxon>Bacteria</taxon>
        <taxon>Bacillati</taxon>
        <taxon>Actinomycetota</taxon>
        <taxon>Actinomycetes</taxon>
        <taxon>Micrococcales</taxon>
        <taxon>Microbacteriaceae</taxon>
        <taxon>Plantibacter</taxon>
    </lineage>
</organism>
<dbReference type="NCBIfam" id="NF040712">
    <property type="entry name" value="SepH"/>
    <property type="match status" value="1"/>
</dbReference>
<feature type="region of interest" description="Disordered" evidence="1">
    <location>
        <begin position="200"/>
        <end position="372"/>
    </location>
</feature>
<evidence type="ECO:0000256" key="1">
    <source>
        <dbReference type="SAM" id="MobiDB-lite"/>
    </source>
</evidence>
<comment type="caution">
    <text evidence="3">The sequence shown here is derived from an EMBL/GenBank/DDBJ whole genome shotgun (WGS) entry which is preliminary data.</text>
</comment>
<dbReference type="InterPro" id="IPR021421">
    <property type="entry name" value="DUF3071"/>
</dbReference>
<feature type="compositionally biased region" description="Basic and acidic residues" evidence="1">
    <location>
        <begin position="228"/>
        <end position="237"/>
    </location>
</feature>
<gene>
    <name evidence="3" type="ORF">EDD42_1861</name>
</gene>
<dbReference type="AlphaFoldDB" id="A0A3N2C2T0"/>
<dbReference type="Pfam" id="PF11268">
    <property type="entry name" value="DUF3071"/>
    <property type="match status" value="1"/>
</dbReference>